<keyword evidence="2" id="KW-1185">Reference proteome</keyword>
<dbReference type="Pfam" id="PF11739">
    <property type="entry name" value="YdbH-like"/>
    <property type="match status" value="1"/>
</dbReference>
<reference evidence="1" key="1">
    <citation type="submission" date="2022-07" db="EMBL/GenBank/DDBJ databases">
        <authorList>
            <person name="Criscuolo A."/>
        </authorList>
    </citation>
    <scope>NUCLEOTIDE SEQUENCE</scope>
    <source>
        <strain evidence="1">CIP103197</strain>
    </source>
</reference>
<comment type="caution">
    <text evidence="1">The sequence shown here is derived from an EMBL/GenBank/DDBJ whole genome shotgun (WGS) entry which is preliminary data.</text>
</comment>
<name>A0A9W4QYK8_PSEHA</name>
<proteinExistence type="predicted"/>
<protein>
    <recommendedName>
        <fullName evidence="3">Dicarboxylate transport domain-containing protein</fullName>
    </recommendedName>
</protein>
<dbReference type="RefSeq" id="WP_262976670.1">
    <property type="nucleotide sequence ID" value="NZ_CAMAPB010000024.1"/>
</dbReference>
<dbReference type="AlphaFoldDB" id="A0A9W4QYK8"/>
<gene>
    <name evidence="1" type="ORF">PSEHALCIP103_01861</name>
</gene>
<dbReference type="Proteomes" id="UP001152447">
    <property type="component" value="Unassembled WGS sequence"/>
</dbReference>
<dbReference type="InterPro" id="IPR021730">
    <property type="entry name" value="YdbH"/>
</dbReference>
<evidence type="ECO:0000313" key="2">
    <source>
        <dbReference type="Proteomes" id="UP001152447"/>
    </source>
</evidence>
<dbReference type="EMBL" id="CAMAPB010000024">
    <property type="protein sequence ID" value="CAH9058430.1"/>
    <property type="molecule type" value="Genomic_DNA"/>
</dbReference>
<sequence>MIKRIAWGVVFLFLSVLTLGYVFRMPITQWAIAPTLSQSGVELHCLDWSLNSNISLDVNRLCLTYQGHQIELGGIVADTKKITVGRANLRLNDSESVSTSNNSFKKLALSLPKERPKIDIKRLLITHPQLHDELVVSIGEEKLNTFVISGDAIAEVTVSNHKITGHFKLADGLLTKIKPIPALSLNSGHEFTFDGLSVDIKSNIDAEFTQQFSKCPVTLKAFGDMNIYYHFNDKKALLNTQQLTSLVTFDSDCLTLISNQSQREFVAKQLPLKWQLMLSDTVKFENGQLVIPSMLLNTKNSETKLSLKNLAINIQQPLEYAKGNIKLLFISEDVEHIEIDAALNNLAVNGNYQLKVDELPGFLPASAKKVASTGQFKIADVLQHKKNAKITSEIAFAELSFDKLTVKSYKAQFTTELDDKQNIKASLNSQLRSVAYEQYQVRGVNNQLSASSSLAVGELFVDLNSETKLTQFNSALLNLSNIRISSKGLQSRALQASHHVFIDGVELVASHHISAVEHPFEITVADQAVTKLNPVLQQFEPLATLTDGSFNGVVRGDVNLQQAEFAFQVEQVSGLYNDYLATHFSSRLTGSYDSGQLNVAPTTFELNELRAGAVVSNIVGNFSVENSIARAEKITADVLGGRFALDSYKVTEKAQQSLVTFENIDASKLITLDDKSGITLTGRVNGRLPVYFDQQGISVKSGELSNQGTGKLVITDNAAFDAVKAQQQELDPILSLLEDLDIQSLNSSVDLKPDGWLYLGVNLKGYNKEQAQQVNFNYNHEENVFTLLRALRLSDEITQKVEQEYSTKGTKND</sequence>
<evidence type="ECO:0008006" key="3">
    <source>
        <dbReference type="Google" id="ProtNLM"/>
    </source>
</evidence>
<evidence type="ECO:0000313" key="1">
    <source>
        <dbReference type="EMBL" id="CAH9058430.1"/>
    </source>
</evidence>
<accession>A0A9W4QYK8</accession>
<organism evidence="1 2">
    <name type="scientific">Pseudoalteromonas haloplanktis</name>
    <name type="common">Alteromonas haloplanktis</name>
    <dbReference type="NCBI Taxonomy" id="228"/>
    <lineage>
        <taxon>Bacteria</taxon>
        <taxon>Pseudomonadati</taxon>
        <taxon>Pseudomonadota</taxon>
        <taxon>Gammaproteobacteria</taxon>
        <taxon>Alteromonadales</taxon>
        <taxon>Pseudoalteromonadaceae</taxon>
        <taxon>Pseudoalteromonas</taxon>
    </lineage>
</organism>